<organism evidence="4">
    <name type="scientific">uncultured Gemmatimonadota bacterium</name>
    <dbReference type="NCBI Taxonomy" id="203437"/>
    <lineage>
        <taxon>Bacteria</taxon>
        <taxon>Pseudomonadati</taxon>
        <taxon>Gemmatimonadota</taxon>
        <taxon>environmental samples</taxon>
    </lineage>
</organism>
<dbReference type="PANTHER" id="PTHR43405">
    <property type="entry name" value="GLYCOSYL HYDROLASE DIGH"/>
    <property type="match status" value="1"/>
</dbReference>
<dbReference type="Gene3D" id="3.20.20.80">
    <property type="entry name" value="Glycosidases"/>
    <property type="match status" value="1"/>
</dbReference>
<dbReference type="GO" id="GO:0016787">
    <property type="term" value="F:hydrolase activity"/>
    <property type="evidence" value="ECO:0007669"/>
    <property type="project" value="UniProtKB-KW"/>
</dbReference>
<reference evidence="4" key="1">
    <citation type="submission" date="2020-02" db="EMBL/GenBank/DDBJ databases">
        <authorList>
            <person name="Meier V. D."/>
        </authorList>
    </citation>
    <scope>NUCLEOTIDE SEQUENCE</scope>
    <source>
        <strain evidence="4">AVDCRST_MAG68</strain>
    </source>
</reference>
<dbReference type="AlphaFoldDB" id="A0A6J4LJY4"/>
<name>A0A6J4LJY4_9BACT</name>
<accession>A0A6J4LJY4</accession>
<feature type="domain" description="Glycosyl hydrolase-like 10" evidence="3">
    <location>
        <begin position="45"/>
        <end position="359"/>
    </location>
</feature>
<dbReference type="Pfam" id="PF02638">
    <property type="entry name" value="GHL10"/>
    <property type="match status" value="1"/>
</dbReference>
<keyword evidence="4" id="KW-0378">Hydrolase</keyword>
<dbReference type="EMBL" id="CADCTW010000129">
    <property type="protein sequence ID" value="CAA9333821.1"/>
    <property type="molecule type" value="Genomic_DNA"/>
</dbReference>
<evidence type="ECO:0000256" key="1">
    <source>
        <dbReference type="ARBA" id="ARBA00022729"/>
    </source>
</evidence>
<feature type="chain" id="PRO_5026779312" evidence="2">
    <location>
        <begin position="24"/>
        <end position="506"/>
    </location>
</feature>
<sequence>MTPSRLCSSLSAALGLAMLAACARPPAAAPTPHASPDAPPPVMREFRGVWVASVANIDWPSRPGLPADSQRAELVRILDRSAAMKLNAVILQVRPAGDALYASELEPWSEYLTGAQGRAPQPGYDPLEFAVTEAHRRGLELHAWFNPYRARHPSAKTPTAGTHISRTRPELVRTYGTHLWMDPGEDDVRAFSTRVIADVVRRYDVDGVHIDDYFYPYKERDASGATIDFPDSASYARYQRAGGRLGRDDWRRNNVDRFVEGLYAAVKREKPWVQVGISPFGVWRPGYPAQITGFDAYQEIYADARKWLRNGWTDYFTPQLYWQTARTGVSYPVLLGWWAGENVQRRHLWPGNFTSRVGNSSAGNWRTEEIVEQIYITRGQAGATGNVHFSMKVFMQNPDSLVDRLTHEVYREPALPPATTWLGGRAPSRPAVALAGTTVRMQPGPGTPPARWVVQSRHGTRWRTEILPGGAREHVVRPDSLPLRTVAVSGVDRLGNQGEPVVVQVP</sequence>
<evidence type="ECO:0000259" key="3">
    <source>
        <dbReference type="Pfam" id="PF02638"/>
    </source>
</evidence>
<gene>
    <name evidence="4" type="ORF">AVDCRST_MAG68-2571</name>
</gene>
<dbReference type="InterPro" id="IPR052177">
    <property type="entry name" value="Divisome_Glycosyl_Hydrolase"/>
</dbReference>
<dbReference type="InterPro" id="IPR003790">
    <property type="entry name" value="GHL10"/>
</dbReference>
<protein>
    <submittedName>
        <fullName evidence="4">COG1649 predicted glycoside hydrolase</fullName>
    </submittedName>
</protein>
<dbReference type="SUPFAM" id="SSF51445">
    <property type="entry name" value="(Trans)glycosidases"/>
    <property type="match status" value="1"/>
</dbReference>
<dbReference type="PANTHER" id="PTHR43405:SF1">
    <property type="entry name" value="GLYCOSYL HYDROLASE DIGH"/>
    <property type="match status" value="1"/>
</dbReference>
<dbReference type="InterPro" id="IPR017853">
    <property type="entry name" value="GH"/>
</dbReference>
<evidence type="ECO:0000313" key="4">
    <source>
        <dbReference type="EMBL" id="CAA9333821.1"/>
    </source>
</evidence>
<keyword evidence="1 2" id="KW-0732">Signal</keyword>
<evidence type="ECO:0000256" key="2">
    <source>
        <dbReference type="SAM" id="SignalP"/>
    </source>
</evidence>
<feature type="signal peptide" evidence="2">
    <location>
        <begin position="1"/>
        <end position="23"/>
    </location>
</feature>
<proteinExistence type="predicted"/>
<dbReference type="PROSITE" id="PS51257">
    <property type="entry name" value="PROKAR_LIPOPROTEIN"/>
    <property type="match status" value="1"/>
</dbReference>